<evidence type="ECO:0000313" key="2">
    <source>
        <dbReference type="Proteomes" id="UP000821865"/>
    </source>
</evidence>
<reference evidence="1" key="1">
    <citation type="submission" date="2020-05" db="EMBL/GenBank/DDBJ databases">
        <title>Large-scale comparative analyses of tick genomes elucidate their genetic diversity and vector capacities.</title>
        <authorList>
            <person name="Jia N."/>
            <person name="Wang J."/>
            <person name="Shi W."/>
            <person name="Du L."/>
            <person name="Sun Y."/>
            <person name="Zhan W."/>
            <person name="Jiang J."/>
            <person name="Wang Q."/>
            <person name="Zhang B."/>
            <person name="Ji P."/>
            <person name="Sakyi L.B."/>
            <person name="Cui X."/>
            <person name="Yuan T."/>
            <person name="Jiang B."/>
            <person name="Yang W."/>
            <person name="Lam T.T.-Y."/>
            <person name="Chang Q."/>
            <person name="Ding S."/>
            <person name="Wang X."/>
            <person name="Zhu J."/>
            <person name="Ruan X."/>
            <person name="Zhao L."/>
            <person name="Wei J."/>
            <person name="Que T."/>
            <person name="Du C."/>
            <person name="Cheng J."/>
            <person name="Dai P."/>
            <person name="Han X."/>
            <person name="Huang E."/>
            <person name="Gao Y."/>
            <person name="Liu J."/>
            <person name="Shao H."/>
            <person name="Ye R."/>
            <person name="Li L."/>
            <person name="Wei W."/>
            <person name="Wang X."/>
            <person name="Wang C."/>
            <person name="Yang T."/>
            <person name="Huo Q."/>
            <person name="Li W."/>
            <person name="Guo W."/>
            <person name="Chen H."/>
            <person name="Zhou L."/>
            <person name="Ni X."/>
            <person name="Tian J."/>
            <person name="Zhou Y."/>
            <person name="Sheng Y."/>
            <person name="Liu T."/>
            <person name="Pan Y."/>
            <person name="Xia L."/>
            <person name="Li J."/>
            <person name="Zhao F."/>
            <person name="Cao W."/>
        </authorList>
    </citation>
    <scope>NUCLEOTIDE SEQUENCE</scope>
    <source>
        <strain evidence="1">Dsil-2018</strain>
    </source>
</reference>
<evidence type="ECO:0000313" key="1">
    <source>
        <dbReference type="EMBL" id="KAH7965719.1"/>
    </source>
</evidence>
<dbReference type="Proteomes" id="UP000821865">
    <property type="component" value="Chromosome 2"/>
</dbReference>
<name>A0ACB8DC78_DERSI</name>
<keyword evidence="2" id="KW-1185">Reference proteome</keyword>
<protein>
    <submittedName>
        <fullName evidence="1">Uncharacterized protein</fullName>
    </submittedName>
</protein>
<sequence>MSNDRRENSGAARSSRVVSLLESAEAERAVVEQYLRSLETHCSENLRNEILSVANELAALKTRHISALDELDALKAATDTLQTQCEQFVKANEGVSTRITELSTKIRQERASRLEKLTSFEQYINGTCNALEKIVWTPETHEKLAETLRIQMPELEQHCAYLDSRLESKRAELDQLQGQSTNNCSAEDATFGPEEQQAILQIFREEVSKYETTRRRLALQKHDLKEEIDRLSRRE</sequence>
<dbReference type="EMBL" id="CM023471">
    <property type="protein sequence ID" value="KAH7965719.1"/>
    <property type="molecule type" value="Genomic_DNA"/>
</dbReference>
<accession>A0ACB8DC78</accession>
<comment type="caution">
    <text evidence="1">The sequence shown here is derived from an EMBL/GenBank/DDBJ whole genome shotgun (WGS) entry which is preliminary data.</text>
</comment>
<organism evidence="1 2">
    <name type="scientific">Dermacentor silvarum</name>
    <name type="common">Tick</name>
    <dbReference type="NCBI Taxonomy" id="543639"/>
    <lineage>
        <taxon>Eukaryota</taxon>
        <taxon>Metazoa</taxon>
        <taxon>Ecdysozoa</taxon>
        <taxon>Arthropoda</taxon>
        <taxon>Chelicerata</taxon>
        <taxon>Arachnida</taxon>
        <taxon>Acari</taxon>
        <taxon>Parasitiformes</taxon>
        <taxon>Ixodida</taxon>
        <taxon>Ixodoidea</taxon>
        <taxon>Ixodidae</taxon>
        <taxon>Rhipicephalinae</taxon>
        <taxon>Dermacentor</taxon>
    </lineage>
</organism>
<proteinExistence type="predicted"/>
<gene>
    <name evidence="1" type="ORF">HPB49_010055</name>
</gene>